<accession>A0ABY4IFQ4</accession>
<evidence type="ECO:0000313" key="2">
    <source>
        <dbReference type="Proteomes" id="UP000831467"/>
    </source>
</evidence>
<keyword evidence="2" id="KW-1185">Reference proteome</keyword>
<evidence type="ECO:0008006" key="3">
    <source>
        <dbReference type="Google" id="ProtNLM"/>
    </source>
</evidence>
<protein>
    <recommendedName>
        <fullName evidence="3">Transcriptional regulator</fullName>
    </recommendedName>
</protein>
<dbReference type="Proteomes" id="UP000831467">
    <property type="component" value="Chromosome"/>
</dbReference>
<evidence type="ECO:0000313" key="1">
    <source>
        <dbReference type="EMBL" id="UPL10343.1"/>
    </source>
</evidence>
<proteinExistence type="predicted"/>
<sequence length="159" mass="17291">MDDLEARQQEAAARDGGELLADLGNSGLAWRDVARLAGVTVPAVQKWRRGEGMSGARRLALARIVALLNILGEHFISDPASWLEMPVKEGVAVSRLELLIQGRFDLVLLLIADGTAPAVEIDRVLDEYDPDWRSSLVDDQFESFLASDGVVSIRVAPQA</sequence>
<organism evidence="1 2">
    <name type="scientific">Microbacterium sufflavum</name>
    <dbReference type="NCBI Taxonomy" id="2851649"/>
    <lineage>
        <taxon>Bacteria</taxon>
        <taxon>Bacillati</taxon>
        <taxon>Actinomycetota</taxon>
        <taxon>Actinomycetes</taxon>
        <taxon>Micrococcales</taxon>
        <taxon>Microbacteriaceae</taxon>
        <taxon>Microbacterium</taxon>
    </lineage>
</organism>
<dbReference type="RefSeq" id="WP_247982374.1">
    <property type="nucleotide sequence ID" value="NZ_CP078076.1"/>
</dbReference>
<reference evidence="1 2" key="1">
    <citation type="submission" date="2021-06" db="EMBL/GenBank/DDBJ databases">
        <title>Genome-based taxonomic framework of Microbacterium strains isolated from marine environment, the description of four new species and reclassification of four preexisting species.</title>
        <authorList>
            <person name="Lee S.D."/>
            <person name="Kim S.-M."/>
            <person name="Byeon Y.-S."/>
            <person name="Yang H.L."/>
            <person name="Kim I.S."/>
        </authorList>
    </citation>
    <scope>NUCLEOTIDE SEQUENCE [LARGE SCALE GENOMIC DNA]</scope>
    <source>
        <strain evidence="1 2">SSW1-51</strain>
    </source>
</reference>
<name>A0ABY4IFQ4_9MICO</name>
<dbReference type="EMBL" id="CP078076">
    <property type="protein sequence ID" value="UPL10343.1"/>
    <property type="molecule type" value="Genomic_DNA"/>
</dbReference>
<gene>
    <name evidence="1" type="ORF">KV394_04115</name>
</gene>